<dbReference type="InterPro" id="IPR001736">
    <property type="entry name" value="PLipase_D/transphosphatidylase"/>
</dbReference>
<feature type="domain" description="PLD phosphodiesterase" evidence="12">
    <location>
        <begin position="190"/>
        <end position="217"/>
    </location>
</feature>
<reference evidence="13 14" key="1">
    <citation type="submission" date="2016-11" db="EMBL/GenBank/DDBJ databases">
        <authorList>
            <person name="Jaros S."/>
            <person name="Januszkiewicz K."/>
            <person name="Wedrychowicz H."/>
        </authorList>
    </citation>
    <scope>NUCLEOTIDE SEQUENCE [LARGE SCALE GENOMIC DNA]</scope>
    <source>
        <strain evidence="13 14">DSM 100565</strain>
    </source>
</reference>
<comment type="subcellular location">
    <subcellularLocation>
        <location evidence="3">Cell membrane</location>
        <topology evidence="3">Multi-pass membrane protein</topology>
    </subcellularLocation>
    <subcellularLocation>
        <location evidence="2">Secreted</location>
    </subcellularLocation>
</comment>
<evidence type="ECO:0000256" key="3">
    <source>
        <dbReference type="ARBA" id="ARBA00004651"/>
    </source>
</evidence>
<sequence>MLLDWTDYYLIVTVLAVLFAIAISAALGRQRSPQASTAWVLFIILVPYVGLPAFLAFGLRLGPGPRAPAAEDAPGLAKMLACYDAGPRRGGTDLRLHASNSEAREALFGLVEGAERTLDVALYQLANDATGLEFLALLERRAQAGVQVRLCLDGIGAVLRPRRAIHAAKRSGVKVHVHARIFPPKRLWSMDRRNHRKIAIADGAHLWSGGRNVGDVYLSEGEGAWTDLGFTARGPLVAEAARLFAEDWPGRQIVAAPVVEAGEAEVQLLPTGPSQPGDGLHEMLLHLIHTATDRIEIGTPYFTPTETLTTALAMAGRRGVDVRIVLPTHSNHPAADLARGAFIRQLEQAGCRFHWHGNGMFHAKAMRFDDRVALVGSANCDSRSLLTNKEMMVLLWSPAEIAAVRDWFETVMAGCGSEGPEDGPLRRLAERTLRLAAPLL</sequence>
<dbReference type="RefSeq" id="WP_073327089.1">
    <property type="nucleotide sequence ID" value="NZ_FQYO01000002.1"/>
</dbReference>
<comment type="function">
    <text evidence="1">Could be a virulence factor.</text>
</comment>
<dbReference type="InterPro" id="IPR025202">
    <property type="entry name" value="PLD-like_dom"/>
</dbReference>
<keyword evidence="7 11" id="KW-0812">Transmembrane</keyword>
<dbReference type="PANTHER" id="PTHR21248:SF22">
    <property type="entry name" value="PHOSPHOLIPASE D"/>
    <property type="match status" value="1"/>
</dbReference>
<evidence type="ECO:0000313" key="13">
    <source>
        <dbReference type="EMBL" id="SHI63083.1"/>
    </source>
</evidence>
<evidence type="ECO:0000256" key="11">
    <source>
        <dbReference type="SAM" id="Phobius"/>
    </source>
</evidence>
<keyword evidence="9 11" id="KW-0472">Membrane</keyword>
<gene>
    <name evidence="13" type="ORF">SAMN05444417_1306</name>
</gene>
<dbReference type="Gene3D" id="3.30.870.10">
    <property type="entry name" value="Endonuclease Chain A"/>
    <property type="match status" value="2"/>
</dbReference>
<evidence type="ECO:0000256" key="9">
    <source>
        <dbReference type="ARBA" id="ARBA00023136"/>
    </source>
</evidence>
<keyword evidence="14" id="KW-1185">Reference proteome</keyword>
<proteinExistence type="predicted"/>
<dbReference type="EMBL" id="FQYO01000002">
    <property type="protein sequence ID" value="SHI63083.1"/>
    <property type="molecule type" value="Genomic_DNA"/>
</dbReference>
<dbReference type="GO" id="GO:0032049">
    <property type="term" value="P:cardiolipin biosynthetic process"/>
    <property type="evidence" value="ECO:0007669"/>
    <property type="project" value="UniProtKB-ARBA"/>
</dbReference>
<evidence type="ECO:0000256" key="7">
    <source>
        <dbReference type="ARBA" id="ARBA00022692"/>
    </source>
</evidence>
<dbReference type="PANTHER" id="PTHR21248">
    <property type="entry name" value="CARDIOLIPIN SYNTHASE"/>
    <property type="match status" value="1"/>
</dbReference>
<keyword evidence="5" id="KW-1003">Cell membrane</keyword>
<dbReference type="InterPro" id="IPR027379">
    <property type="entry name" value="CLS_N"/>
</dbReference>
<keyword evidence="8 11" id="KW-1133">Transmembrane helix</keyword>
<evidence type="ECO:0000259" key="12">
    <source>
        <dbReference type="PROSITE" id="PS50035"/>
    </source>
</evidence>
<organism evidence="13 14">
    <name type="scientific">Wenxinia saemankumensis</name>
    <dbReference type="NCBI Taxonomy" id="1447782"/>
    <lineage>
        <taxon>Bacteria</taxon>
        <taxon>Pseudomonadati</taxon>
        <taxon>Pseudomonadota</taxon>
        <taxon>Alphaproteobacteria</taxon>
        <taxon>Rhodobacterales</taxon>
        <taxon>Roseobacteraceae</taxon>
        <taxon>Wenxinia</taxon>
    </lineage>
</organism>
<evidence type="ECO:0000256" key="2">
    <source>
        <dbReference type="ARBA" id="ARBA00004613"/>
    </source>
</evidence>
<evidence type="ECO:0000256" key="1">
    <source>
        <dbReference type="ARBA" id="ARBA00003145"/>
    </source>
</evidence>
<dbReference type="AlphaFoldDB" id="A0A1M6CQC2"/>
<dbReference type="Pfam" id="PF13091">
    <property type="entry name" value="PLDc_2"/>
    <property type="match status" value="2"/>
</dbReference>
<keyword evidence="6" id="KW-0964">Secreted</keyword>
<feature type="domain" description="PLD phosphodiesterase" evidence="12">
    <location>
        <begin position="357"/>
        <end position="384"/>
    </location>
</feature>
<evidence type="ECO:0000256" key="4">
    <source>
        <dbReference type="ARBA" id="ARBA00018392"/>
    </source>
</evidence>
<dbReference type="GO" id="GO:0005576">
    <property type="term" value="C:extracellular region"/>
    <property type="evidence" value="ECO:0007669"/>
    <property type="project" value="UniProtKB-SubCell"/>
</dbReference>
<evidence type="ECO:0000256" key="5">
    <source>
        <dbReference type="ARBA" id="ARBA00022475"/>
    </source>
</evidence>
<name>A0A1M6CQC2_9RHOB</name>
<dbReference type="SMART" id="SM00155">
    <property type="entry name" value="PLDc"/>
    <property type="match status" value="2"/>
</dbReference>
<dbReference type="PROSITE" id="PS50035">
    <property type="entry name" value="PLD"/>
    <property type="match status" value="2"/>
</dbReference>
<dbReference type="Proteomes" id="UP000184292">
    <property type="component" value="Unassembled WGS sequence"/>
</dbReference>
<protein>
    <recommendedName>
        <fullName evidence="4">Phospholipase D</fullName>
    </recommendedName>
    <alternativeName>
        <fullName evidence="10">Choline phosphatase</fullName>
    </alternativeName>
</protein>
<dbReference type="GO" id="GO:0005886">
    <property type="term" value="C:plasma membrane"/>
    <property type="evidence" value="ECO:0007669"/>
    <property type="project" value="UniProtKB-SubCell"/>
</dbReference>
<dbReference type="Pfam" id="PF13396">
    <property type="entry name" value="PLDc_N"/>
    <property type="match status" value="1"/>
</dbReference>
<dbReference type="OrthoDB" id="9762009at2"/>
<feature type="transmembrane region" description="Helical" evidence="11">
    <location>
        <begin position="39"/>
        <end position="59"/>
    </location>
</feature>
<dbReference type="GO" id="GO:0030572">
    <property type="term" value="F:phosphatidyltransferase activity"/>
    <property type="evidence" value="ECO:0007669"/>
    <property type="project" value="UniProtKB-ARBA"/>
</dbReference>
<feature type="transmembrane region" description="Helical" evidence="11">
    <location>
        <begin position="6"/>
        <end position="27"/>
    </location>
</feature>
<evidence type="ECO:0000313" key="14">
    <source>
        <dbReference type="Proteomes" id="UP000184292"/>
    </source>
</evidence>
<accession>A0A1M6CQC2</accession>
<dbReference type="STRING" id="1447782.SAMN05444417_1306"/>
<dbReference type="SUPFAM" id="SSF56024">
    <property type="entry name" value="Phospholipase D/nuclease"/>
    <property type="match status" value="2"/>
</dbReference>
<evidence type="ECO:0000256" key="10">
    <source>
        <dbReference type="ARBA" id="ARBA00029594"/>
    </source>
</evidence>
<evidence type="ECO:0000256" key="8">
    <source>
        <dbReference type="ARBA" id="ARBA00022989"/>
    </source>
</evidence>
<evidence type="ECO:0000256" key="6">
    <source>
        <dbReference type="ARBA" id="ARBA00022525"/>
    </source>
</evidence>